<accession>A0A4T0D9S2</accession>
<dbReference type="EMBL" id="QZBU01000967">
    <property type="protein sequence ID" value="TIA57886.1"/>
    <property type="molecule type" value="Genomic_DNA"/>
</dbReference>
<dbReference type="Proteomes" id="UP000304947">
    <property type="component" value="Unassembled WGS sequence"/>
</dbReference>
<organism evidence="1 2">
    <name type="scientific">Aureobasidium pullulans</name>
    <name type="common">Black yeast</name>
    <name type="synonym">Pullularia pullulans</name>
    <dbReference type="NCBI Taxonomy" id="5580"/>
    <lineage>
        <taxon>Eukaryota</taxon>
        <taxon>Fungi</taxon>
        <taxon>Dikarya</taxon>
        <taxon>Ascomycota</taxon>
        <taxon>Pezizomycotina</taxon>
        <taxon>Dothideomycetes</taxon>
        <taxon>Dothideomycetidae</taxon>
        <taxon>Dothideales</taxon>
        <taxon>Saccotheciaceae</taxon>
        <taxon>Aureobasidium</taxon>
    </lineage>
</organism>
<dbReference type="AlphaFoldDB" id="A0A4T0D9S2"/>
<sequence length="155" mass="17431">MFRSKSRAKVDFTMSCTTIDFADYVSDGDSRLWPILGPNRGQRQAQPLAPLLVVLRDYILAHHALRFLPFNGSLRVLNLPPGYIATVYTNAKGRVVHTCHGHPRGGQWTSFVSFIPHIIAILRGDVARCGCVLCGRYRGQGTTARKLPRPFWQIR</sequence>
<proteinExistence type="predicted"/>
<reference evidence="1 2" key="1">
    <citation type="submission" date="2018-10" db="EMBL/GenBank/DDBJ databases">
        <title>Fifty Aureobasidium pullulans genomes reveal a recombining polyextremotolerant generalist.</title>
        <authorList>
            <person name="Gostincar C."/>
            <person name="Turk M."/>
            <person name="Zajc J."/>
            <person name="Gunde-Cimerman N."/>
        </authorList>
    </citation>
    <scope>NUCLEOTIDE SEQUENCE [LARGE SCALE GENOMIC DNA]</scope>
    <source>
        <strain evidence="1 2">EXF-3380</strain>
    </source>
</reference>
<gene>
    <name evidence="1" type="ORF">D6C83_03722</name>
</gene>
<evidence type="ECO:0000313" key="1">
    <source>
        <dbReference type="EMBL" id="TIA57886.1"/>
    </source>
</evidence>
<protein>
    <recommendedName>
        <fullName evidence="3">Cryptic loci regulator 2 N-terminal domain-containing protein</fullName>
    </recommendedName>
</protein>
<evidence type="ECO:0000313" key="2">
    <source>
        <dbReference type="Proteomes" id="UP000304947"/>
    </source>
</evidence>
<evidence type="ECO:0008006" key="3">
    <source>
        <dbReference type="Google" id="ProtNLM"/>
    </source>
</evidence>
<name>A0A4T0D9S2_AURPU</name>
<comment type="caution">
    <text evidence="1">The sequence shown here is derived from an EMBL/GenBank/DDBJ whole genome shotgun (WGS) entry which is preliminary data.</text>
</comment>